<dbReference type="Gene3D" id="3.30.70.2700">
    <property type="match status" value="1"/>
</dbReference>
<dbReference type="GO" id="GO:0016491">
    <property type="term" value="F:oxidoreductase activity"/>
    <property type="evidence" value="ECO:0007669"/>
    <property type="project" value="UniProtKB-KW"/>
</dbReference>
<sequence length="535" mass="57958">MKRYRVHGVVLGLEEPESELRPKVAKALGLSAGELLDVTLVKRSLDARGRPSWTCNVDAVTQSAVNLKGDIVEMPGLTDAPKRLFNPKKDERVVVIGAGPAGLFCAHRMAEAGLKPILLDRGEPVEIRGRHVSGLMHRGELLEDSNICFGEGGAGTWSDGKLYTRVNDTRVREVLETIVELGGPQQILVEGKPHLGTDRLVALCKAFRARLEAEGCEVRFGAFVSDFELKNGEVSAVILRDGERIECDRVVLAVGHSAREMYRWLAGYGVEMVQKPFAVGFRVEHPQTLINEIQYGKFAKLEGLPTADYRLAANFGKGDAHRGVYSFCMCPGGQVVPSPTQPGGICVNGMSHAARKGLWANSALVVSVKPEDFGSFGDVEGLGDFDGLLDGVAFQREAERRAYEAGGGGFIAPAQKLTDFKAGKPTADIRKTTYKPGVHGTDLTGLYPAFVIEHLKAALENFERTLRGFMTEDAVLIGVETRTSSPVQVVRNERYVSRTIQNLYPVGEGAGYGGGIVSAAIDGLRIAEQILEELE</sequence>
<evidence type="ECO:0000313" key="5">
    <source>
        <dbReference type="EMBL" id="QED26330.1"/>
    </source>
</evidence>
<dbReference type="PANTHER" id="PTHR42842">
    <property type="entry name" value="FAD/NAD(P)-BINDING OXIDOREDUCTASE"/>
    <property type="match status" value="1"/>
</dbReference>
<keyword evidence="6" id="KW-1185">Reference proteome</keyword>
<dbReference type="Proteomes" id="UP000321595">
    <property type="component" value="Chromosome"/>
</dbReference>
<gene>
    <name evidence="5" type="ORF">FRD01_03480</name>
</gene>
<evidence type="ECO:0000256" key="1">
    <source>
        <dbReference type="ARBA" id="ARBA00022630"/>
    </source>
</evidence>
<dbReference type="PRINTS" id="PR00419">
    <property type="entry name" value="ADXRDTASE"/>
</dbReference>
<dbReference type="OrthoDB" id="9772594at2"/>
<dbReference type="EMBL" id="CP042467">
    <property type="protein sequence ID" value="QED26330.1"/>
    <property type="molecule type" value="Genomic_DNA"/>
</dbReference>
<feature type="domain" description="FAD-dependent oxidoreductase 2 FAD-binding" evidence="3">
    <location>
        <begin position="93"/>
        <end position="126"/>
    </location>
</feature>
<dbReference type="InterPro" id="IPR028348">
    <property type="entry name" value="FAD-binding_protein"/>
</dbReference>
<feature type="domain" description="FAD-dependent protein C-terminal" evidence="4">
    <location>
        <begin position="276"/>
        <end position="483"/>
    </location>
</feature>
<accession>A0A5B8XKK1</accession>
<organism evidence="5 6">
    <name type="scientific">Microvenator marinus</name>
    <dbReference type="NCBI Taxonomy" id="2600177"/>
    <lineage>
        <taxon>Bacteria</taxon>
        <taxon>Deltaproteobacteria</taxon>
        <taxon>Bradymonadales</taxon>
        <taxon>Microvenatoraceae</taxon>
        <taxon>Microvenator</taxon>
    </lineage>
</organism>
<evidence type="ECO:0000313" key="6">
    <source>
        <dbReference type="Proteomes" id="UP000321595"/>
    </source>
</evidence>
<evidence type="ECO:0000259" key="3">
    <source>
        <dbReference type="Pfam" id="PF00890"/>
    </source>
</evidence>
<keyword evidence="2" id="KW-0560">Oxidoreductase</keyword>
<dbReference type="Pfam" id="PF21688">
    <property type="entry name" value="FAD-depend_C"/>
    <property type="match status" value="1"/>
</dbReference>
<proteinExistence type="predicted"/>
<protein>
    <submittedName>
        <fullName evidence="5">FAD-binding protein</fullName>
    </submittedName>
</protein>
<dbReference type="InterPro" id="IPR036188">
    <property type="entry name" value="FAD/NAD-bd_sf"/>
</dbReference>
<dbReference type="PIRSF" id="PIRSF038984">
    <property type="entry name" value="FAD_binding_protein"/>
    <property type="match status" value="1"/>
</dbReference>
<dbReference type="InterPro" id="IPR049516">
    <property type="entry name" value="FAD-depend_C"/>
</dbReference>
<dbReference type="SUPFAM" id="SSF51905">
    <property type="entry name" value="FAD/NAD(P)-binding domain"/>
    <property type="match status" value="1"/>
</dbReference>
<keyword evidence="1" id="KW-0285">Flavoprotein</keyword>
<dbReference type="KEGG" id="bbae:FRD01_03480"/>
<evidence type="ECO:0000256" key="2">
    <source>
        <dbReference type="ARBA" id="ARBA00023002"/>
    </source>
</evidence>
<dbReference type="RefSeq" id="WP_146957684.1">
    <property type="nucleotide sequence ID" value="NZ_CP042467.1"/>
</dbReference>
<evidence type="ECO:0000259" key="4">
    <source>
        <dbReference type="Pfam" id="PF21688"/>
    </source>
</evidence>
<dbReference type="InterPro" id="IPR003953">
    <property type="entry name" value="FAD-dep_OxRdtase_2_FAD-bd"/>
</dbReference>
<dbReference type="PANTHER" id="PTHR42842:SF3">
    <property type="entry name" value="FAD_NAD(P)-BINDING OXIDOREDUCTASE FAMILY PROTEIN"/>
    <property type="match status" value="1"/>
</dbReference>
<reference evidence="5 6" key="1">
    <citation type="submission" date="2019-08" db="EMBL/GenBank/DDBJ databases">
        <authorList>
            <person name="Liang Q."/>
        </authorList>
    </citation>
    <scope>NUCLEOTIDE SEQUENCE [LARGE SCALE GENOMIC DNA]</scope>
    <source>
        <strain evidence="5 6">V1718</strain>
    </source>
</reference>
<dbReference type="AlphaFoldDB" id="A0A5B8XKK1"/>
<name>A0A5B8XKK1_9DELT</name>
<dbReference type="Pfam" id="PF00890">
    <property type="entry name" value="FAD_binding_2"/>
    <property type="match status" value="1"/>
</dbReference>
<dbReference type="Gene3D" id="3.50.50.60">
    <property type="entry name" value="FAD/NAD(P)-binding domain"/>
    <property type="match status" value="2"/>
</dbReference>